<keyword evidence="3" id="KW-1185">Reference proteome</keyword>
<sequence length="134" mass="15263">MTRVKALIGVICLSLLMAACAPVQPKREYVQRDDLKVDPEIRQSVQVQELLDKRVSLPNGGSLLRIQFSVQAYQDTDMEWAVTWFDEDGMVVPGVGEGYRPVRILRDQTRFFTATAPQEKAVSYQLHLREDRAP</sequence>
<dbReference type="Gene3D" id="2.60.40.3230">
    <property type="match status" value="1"/>
</dbReference>
<dbReference type="Pfam" id="PF07233">
    <property type="entry name" value="DUF1425"/>
    <property type="match status" value="1"/>
</dbReference>
<name>A0ABY1ZHL3_9GAMM</name>
<reference evidence="2 3" key="1">
    <citation type="submission" date="2019-02" db="EMBL/GenBank/DDBJ databases">
        <title>Marinobacter halodurans sp. nov., a marine bacterium isolated from sea tidal flat.</title>
        <authorList>
            <person name="Yoo Y."/>
            <person name="Lee D.W."/>
            <person name="Kim B.S."/>
            <person name="Kim J.-J."/>
        </authorList>
    </citation>
    <scope>NUCLEOTIDE SEQUENCE [LARGE SCALE GENOMIC DNA]</scope>
    <source>
        <strain evidence="2 3">YJ-S3-2</strain>
    </source>
</reference>
<evidence type="ECO:0000313" key="2">
    <source>
        <dbReference type="EMBL" id="TBW48861.1"/>
    </source>
</evidence>
<comment type="caution">
    <text evidence="2">The sequence shown here is derived from an EMBL/GenBank/DDBJ whole genome shotgun (WGS) entry which is preliminary data.</text>
</comment>
<organism evidence="2 3">
    <name type="scientific">Marinobacter halodurans</name>
    <dbReference type="NCBI Taxonomy" id="2528979"/>
    <lineage>
        <taxon>Bacteria</taxon>
        <taxon>Pseudomonadati</taxon>
        <taxon>Pseudomonadota</taxon>
        <taxon>Gammaproteobacteria</taxon>
        <taxon>Pseudomonadales</taxon>
        <taxon>Marinobacteraceae</taxon>
        <taxon>Marinobacter</taxon>
    </lineage>
</organism>
<feature type="signal peptide" evidence="1">
    <location>
        <begin position="1"/>
        <end position="21"/>
    </location>
</feature>
<keyword evidence="1" id="KW-0732">Signal</keyword>
<accession>A0ABY1ZHL3</accession>
<gene>
    <name evidence="2" type="ORF">EZI54_20645</name>
</gene>
<dbReference type="RefSeq" id="WP_131483790.1">
    <property type="nucleotide sequence ID" value="NZ_SJDL01000045.1"/>
</dbReference>
<proteinExistence type="predicted"/>
<dbReference type="InterPro" id="IPR038483">
    <property type="entry name" value="YcfL-like_sf"/>
</dbReference>
<evidence type="ECO:0000313" key="3">
    <source>
        <dbReference type="Proteomes" id="UP000313645"/>
    </source>
</evidence>
<dbReference type="InterPro" id="IPR010824">
    <property type="entry name" value="DUF1425"/>
</dbReference>
<dbReference type="Proteomes" id="UP000313645">
    <property type="component" value="Unassembled WGS sequence"/>
</dbReference>
<feature type="chain" id="PRO_5046210004" evidence="1">
    <location>
        <begin position="22"/>
        <end position="134"/>
    </location>
</feature>
<dbReference type="EMBL" id="SJDL01000045">
    <property type="protein sequence ID" value="TBW48861.1"/>
    <property type="molecule type" value="Genomic_DNA"/>
</dbReference>
<evidence type="ECO:0000256" key="1">
    <source>
        <dbReference type="SAM" id="SignalP"/>
    </source>
</evidence>
<dbReference type="CDD" id="cd09030">
    <property type="entry name" value="DUF1425"/>
    <property type="match status" value="1"/>
</dbReference>
<protein>
    <submittedName>
        <fullName evidence="2">DUF1425 domain-containing protein</fullName>
    </submittedName>
</protein>
<dbReference type="PROSITE" id="PS51257">
    <property type="entry name" value="PROKAR_LIPOPROTEIN"/>
    <property type="match status" value="1"/>
</dbReference>